<dbReference type="PANTHER" id="PTHR42721">
    <property type="entry name" value="SUGAR HYDROLASE-RELATED"/>
    <property type="match status" value="1"/>
</dbReference>
<dbReference type="EMBL" id="CAJNOK010000462">
    <property type="protein sequence ID" value="CAF0754927.1"/>
    <property type="molecule type" value="Genomic_DNA"/>
</dbReference>
<dbReference type="GO" id="GO:0009044">
    <property type="term" value="F:xylan 1,4-beta-xylosidase activity"/>
    <property type="evidence" value="ECO:0007669"/>
    <property type="project" value="InterPro"/>
</dbReference>
<dbReference type="GO" id="GO:0031222">
    <property type="term" value="P:arabinan catabolic process"/>
    <property type="evidence" value="ECO:0007669"/>
    <property type="project" value="TreeGrafter"/>
</dbReference>
<dbReference type="Proteomes" id="UP000677228">
    <property type="component" value="Unassembled WGS sequence"/>
</dbReference>
<dbReference type="GO" id="GO:0046556">
    <property type="term" value="F:alpha-L-arabinofuranosidase activity"/>
    <property type="evidence" value="ECO:0007669"/>
    <property type="project" value="TreeGrafter"/>
</dbReference>
<evidence type="ECO:0000313" key="2">
    <source>
        <dbReference type="EMBL" id="CAF0896863.1"/>
    </source>
</evidence>
<evidence type="ECO:0000313" key="1">
    <source>
        <dbReference type="EMBL" id="CAF0754927.1"/>
    </source>
</evidence>
<evidence type="ECO:0000313" key="3">
    <source>
        <dbReference type="EMBL" id="CAF3534093.1"/>
    </source>
</evidence>
<evidence type="ECO:0000313" key="5">
    <source>
        <dbReference type="Proteomes" id="UP000663829"/>
    </source>
</evidence>
<dbReference type="EMBL" id="CAJOBC010001465">
    <property type="protein sequence ID" value="CAF3680034.1"/>
    <property type="molecule type" value="Genomic_DNA"/>
</dbReference>
<accession>A0A813ZDC1</accession>
<dbReference type="Proteomes" id="UP000663829">
    <property type="component" value="Unassembled WGS sequence"/>
</dbReference>
<protein>
    <submittedName>
        <fullName evidence="2">Uncharacterized protein</fullName>
    </submittedName>
</protein>
<dbReference type="InterPro" id="IPR044993">
    <property type="entry name" value="BXL"/>
</dbReference>
<proteinExistence type="predicted"/>
<sequence>MRHSLWSRKQGIYGKESYMTGIYASYYVRGLPGNHQHYLNTNSGYKHWDVHSGSENNPTSRLLFNAIVSDDNPTQKFGYYSPILDIFYTTTPLSCLQGLFHNVAWENMTRGYRTTKILLFSAASLQIQSAQQSKNIPFIIQLDFPAQETGLALKTAPIINDNKVSSKFGRLPYT</sequence>
<evidence type="ECO:0000313" key="4">
    <source>
        <dbReference type="EMBL" id="CAF3680034.1"/>
    </source>
</evidence>
<reference evidence="2" key="1">
    <citation type="submission" date="2021-02" db="EMBL/GenBank/DDBJ databases">
        <authorList>
            <person name="Nowell W R."/>
        </authorList>
    </citation>
    <scope>NUCLEOTIDE SEQUENCE</scope>
</reference>
<name>A0A813ZDC1_9BILA</name>
<gene>
    <name evidence="2" type="ORF">GPM918_LOCUS8423</name>
    <name evidence="1" type="ORF">OVA965_LOCUS2229</name>
    <name evidence="4" type="ORF">SRO942_LOCUS8423</name>
    <name evidence="3" type="ORF">TMI583_LOCUS2229</name>
</gene>
<dbReference type="Proteomes" id="UP000681722">
    <property type="component" value="Unassembled WGS sequence"/>
</dbReference>
<dbReference type="AlphaFoldDB" id="A0A813ZDC1"/>
<comment type="caution">
    <text evidence="2">The sequence shown here is derived from an EMBL/GenBank/DDBJ whole genome shotgun (WGS) entry which is preliminary data.</text>
</comment>
<dbReference type="GO" id="GO:0045493">
    <property type="term" value="P:xylan catabolic process"/>
    <property type="evidence" value="ECO:0007669"/>
    <property type="project" value="InterPro"/>
</dbReference>
<dbReference type="PANTHER" id="PTHR42721:SF42">
    <property type="entry name" value="FIBRONECTIN TYPE III-LIKE DOMAIN-CONTAINING PROTEIN"/>
    <property type="match status" value="1"/>
</dbReference>
<dbReference type="OrthoDB" id="47059at2759"/>
<organism evidence="2 5">
    <name type="scientific">Didymodactylos carnosus</name>
    <dbReference type="NCBI Taxonomy" id="1234261"/>
    <lineage>
        <taxon>Eukaryota</taxon>
        <taxon>Metazoa</taxon>
        <taxon>Spiralia</taxon>
        <taxon>Gnathifera</taxon>
        <taxon>Rotifera</taxon>
        <taxon>Eurotatoria</taxon>
        <taxon>Bdelloidea</taxon>
        <taxon>Philodinida</taxon>
        <taxon>Philodinidae</taxon>
        <taxon>Didymodactylos</taxon>
    </lineage>
</organism>
<dbReference type="Proteomes" id="UP000682733">
    <property type="component" value="Unassembled WGS sequence"/>
</dbReference>
<keyword evidence="5" id="KW-1185">Reference proteome</keyword>
<dbReference type="EMBL" id="CAJNOQ010001465">
    <property type="protein sequence ID" value="CAF0896863.1"/>
    <property type="molecule type" value="Genomic_DNA"/>
</dbReference>
<dbReference type="EMBL" id="CAJOBA010000462">
    <property type="protein sequence ID" value="CAF3534093.1"/>
    <property type="molecule type" value="Genomic_DNA"/>
</dbReference>